<dbReference type="Proteomes" id="UP000232883">
    <property type="component" value="Chromosome"/>
</dbReference>
<dbReference type="SUPFAM" id="SSF48452">
    <property type="entry name" value="TPR-like"/>
    <property type="match status" value="1"/>
</dbReference>
<keyword evidence="2" id="KW-1185">Reference proteome</keyword>
<dbReference type="EMBL" id="CP025096">
    <property type="protein sequence ID" value="AUD06316.1"/>
    <property type="molecule type" value="Genomic_DNA"/>
</dbReference>
<sequence length="92" mass="10239">MTMNLISNIFGGKKNISQSAETVSNPLVSMHLLEARQSFKNGDYQQALGHCQEALNLDSMNAEAYRIRGVSKYQLKDSTGAAEDFQYSLKFS</sequence>
<dbReference type="Gene3D" id="1.25.40.10">
    <property type="entry name" value="Tetratricopeptide repeat domain"/>
    <property type="match status" value="1"/>
</dbReference>
<name>A0A2K8Z8W6_9BACT</name>
<proteinExistence type="predicted"/>
<dbReference type="KEGG" id="spir:CWM47_33425"/>
<organism evidence="1 2">
    <name type="scientific">Spirosoma pollinicola</name>
    <dbReference type="NCBI Taxonomy" id="2057025"/>
    <lineage>
        <taxon>Bacteria</taxon>
        <taxon>Pseudomonadati</taxon>
        <taxon>Bacteroidota</taxon>
        <taxon>Cytophagia</taxon>
        <taxon>Cytophagales</taxon>
        <taxon>Cytophagaceae</taxon>
        <taxon>Spirosoma</taxon>
    </lineage>
</organism>
<accession>A0A2K8Z8W6</accession>
<dbReference type="AlphaFoldDB" id="A0A2K8Z8W6"/>
<protein>
    <submittedName>
        <fullName evidence="1">Uncharacterized protein</fullName>
    </submittedName>
</protein>
<reference evidence="1 2" key="1">
    <citation type="submission" date="2017-11" db="EMBL/GenBank/DDBJ databases">
        <title>Taxonomic description and genome sequences of Spirosoma HA7 sp. nov., isolated from pollen microhabitat of Corylus avellana.</title>
        <authorList>
            <person name="Ambika Manirajan B."/>
            <person name="Suarez C."/>
            <person name="Ratering S."/>
            <person name="Geissler-Plaum R."/>
            <person name="Cardinale M."/>
            <person name="Sylvia S."/>
        </authorList>
    </citation>
    <scope>NUCLEOTIDE SEQUENCE [LARGE SCALE GENOMIC DNA]</scope>
    <source>
        <strain evidence="1 2">HA7</strain>
    </source>
</reference>
<evidence type="ECO:0000313" key="2">
    <source>
        <dbReference type="Proteomes" id="UP000232883"/>
    </source>
</evidence>
<evidence type="ECO:0000313" key="1">
    <source>
        <dbReference type="EMBL" id="AUD06316.1"/>
    </source>
</evidence>
<gene>
    <name evidence="1" type="ORF">CWM47_33425</name>
</gene>
<dbReference type="InterPro" id="IPR011990">
    <property type="entry name" value="TPR-like_helical_dom_sf"/>
</dbReference>